<evidence type="ECO:0000313" key="2">
    <source>
        <dbReference type="Proteomes" id="UP000521227"/>
    </source>
</evidence>
<evidence type="ECO:0000313" key="1">
    <source>
        <dbReference type="EMBL" id="MBB5051104.1"/>
    </source>
</evidence>
<name>A0A840MXG4_9BRAD</name>
<dbReference type="EMBL" id="JACHIJ010000002">
    <property type="protein sequence ID" value="MBB5051104.1"/>
    <property type="molecule type" value="Genomic_DNA"/>
</dbReference>
<sequence>MSEKPFQKFKENRPYSNPEAAARELLRIYRAVLKDGGTHTYTGITNREFIYDAGGSVEEYAAGRDFGIAQKWFRIDESGTRVFLLPDGEDA</sequence>
<proteinExistence type="predicted"/>
<dbReference type="AlphaFoldDB" id="A0A840MXG4"/>
<reference evidence="1 2" key="1">
    <citation type="submission" date="2020-08" db="EMBL/GenBank/DDBJ databases">
        <title>Genomic Encyclopedia of Type Strains, Phase IV (KMG-IV): sequencing the most valuable type-strain genomes for metagenomic binning, comparative biology and taxonomic classification.</title>
        <authorList>
            <person name="Goeker M."/>
        </authorList>
    </citation>
    <scope>NUCLEOTIDE SEQUENCE [LARGE SCALE GENOMIC DNA]</scope>
    <source>
        <strain evidence="1 2">DSM 17498</strain>
    </source>
</reference>
<comment type="caution">
    <text evidence="1">The sequence shown here is derived from an EMBL/GenBank/DDBJ whole genome shotgun (WGS) entry which is preliminary data.</text>
</comment>
<accession>A0A840MXG4</accession>
<protein>
    <submittedName>
        <fullName evidence="1">Uncharacterized protein</fullName>
    </submittedName>
</protein>
<gene>
    <name evidence="1" type="ORF">HNQ36_001058</name>
</gene>
<dbReference type="Proteomes" id="UP000521227">
    <property type="component" value="Unassembled WGS sequence"/>
</dbReference>
<organism evidence="1 2">
    <name type="scientific">Afipia massiliensis</name>
    <dbReference type="NCBI Taxonomy" id="211460"/>
    <lineage>
        <taxon>Bacteria</taxon>
        <taxon>Pseudomonadati</taxon>
        <taxon>Pseudomonadota</taxon>
        <taxon>Alphaproteobacteria</taxon>
        <taxon>Hyphomicrobiales</taxon>
        <taxon>Nitrobacteraceae</taxon>
        <taxon>Afipia</taxon>
    </lineage>
</organism>
<dbReference type="RefSeq" id="WP_184082893.1">
    <property type="nucleotide sequence ID" value="NZ_JACHIJ010000002.1"/>
</dbReference>